<name>A0ABN9QL92_9DINO</name>
<feature type="region of interest" description="Disordered" evidence="1">
    <location>
        <begin position="210"/>
        <end position="241"/>
    </location>
</feature>
<feature type="compositionally biased region" description="Basic and acidic residues" evidence="1">
    <location>
        <begin position="142"/>
        <end position="151"/>
    </location>
</feature>
<comment type="caution">
    <text evidence="2">The sequence shown here is derived from an EMBL/GenBank/DDBJ whole genome shotgun (WGS) entry which is preliminary data.</text>
</comment>
<evidence type="ECO:0000256" key="1">
    <source>
        <dbReference type="SAM" id="MobiDB-lite"/>
    </source>
</evidence>
<evidence type="ECO:0008006" key="4">
    <source>
        <dbReference type="Google" id="ProtNLM"/>
    </source>
</evidence>
<dbReference type="Proteomes" id="UP001189429">
    <property type="component" value="Unassembled WGS sequence"/>
</dbReference>
<keyword evidence="3" id="KW-1185">Reference proteome</keyword>
<protein>
    <recommendedName>
        <fullName evidence="4">Ribosome biogenesis protein NOP53</fullName>
    </recommendedName>
</protein>
<organism evidence="2 3">
    <name type="scientific">Prorocentrum cordatum</name>
    <dbReference type="NCBI Taxonomy" id="2364126"/>
    <lineage>
        <taxon>Eukaryota</taxon>
        <taxon>Sar</taxon>
        <taxon>Alveolata</taxon>
        <taxon>Dinophyceae</taxon>
        <taxon>Prorocentrales</taxon>
        <taxon>Prorocentraceae</taxon>
        <taxon>Prorocentrum</taxon>
    </lineage>
</organism>
<feature type="region of interest" description="Disordered" evidence="1">
    <location>
        <begin position="142"/>
        <end position="194"/>
    </location>
</feature>
<accession>A0ABN9QL92</accession>
<proteinExistence type="predicted"/>
<sequence>MSAGHFEVCSIWATPRQKATLLAECVARDGNPLACTRQAKRRHNTLKDQAVRVRPHFERAPASLAAPAIRVGELKTKNLELEAQEHEAARIAATAFGEQSQAQRPQSVDPPDLFLQQLAELGLEQGMLGTVKAVVQSRDKAKAGADVKAKPEQQAVPQDDADLREGGDAAVPGSVADQPGVVGGAGSTVDSKEDIDVDEAVRILKQGEWLDHVEGDGEGGATRSQLDAAPEEEARAAKKGK</sequence>
<feature type="compositionally biased region" description="Basic and acidic residues" evidence="1">
    <location>
        <begin position="232"/>
        <end position="241"/>
    </location>
</feature>
<gene>
    <name evidence="2" type="ORF">PCOR1329_LOCUS12936</name>
</gene>
<dbReference type="EMBL" id="CAUYUJ010003792">
    <property type="protein sequence ID" value="CAK0806860.1"/>
    <property type="molecule type" value="Genomic_DNA"/>
</dbReference>
<evidence type="ECO:0000313" key="2">
    <source>
        <dbReference type="EMBL" id="CAK0806860.1"/>
    </source>
</evidence>
<reference evidence="2" key="1">
    <citation type="submission" date="2023-10" db="EMBL/GenBank/DDBJ databases">
        <authorList>
            <person name="Chen Y."/>
            <person name="Shah S."/>
            <person name="Dougan E. K."/>
            <person name="Thang M."/>
            <person name="Chan C."/>
        </authorList>
    </citation>
    <scope>NUCLEOTIDE SEQUENCE [LARGE SCALE GENOMIC DNA]</scope>
</reference>
<evidence type="ECO:0000313" key="3">
    <source>
        <dbReference type="Proteomes" id="UP001189429"/>
    </source>
</evidence>